<evidence type="ECO:0000313" key="1">
    <source>
        <dbReference type="Proteomes" id="UP000887565"/>
    </source>
</evidence>
<organism evidence="1 2">
    <name type="scientific">Romanomermis culicivorax</name>
    <name type="common">Nematode worm</name>
    <dbReference type="NCBI Taxonomy" id="13658"/>
    <lineage>
        <taxon>Eukaryota</taxon>
        <taxon>Metazoa</taxon>
        <taxon>Ecdysozoa</taxon>
        <taxon>Nematoda</taxon>
        <taxon>Enoplea</taxon>
        <taxon>Dorylaimia</taxon>
        <taxon>Mermithida</taxon>
        <taxon>Mermithoidea</taxon>
        <taxon>Mermithidae</taxon>
        <taxon>Romanomermis</taxon>
    </lineage>
</organism>
<evidence type="ECO:0000313" key="2">
    <source>
        <dbReference type="WBParaSite" id="nRc.2.0.1.t30519-RA"/>
    </source>
</evidence>
<protein>
    <submittedName>
        <fullName evidence="2">Uncharacterized protein</fullName>
    </submittedName>
</protein>
<keyword evidence="1" id="KW-1185">Reference proteome</keyword>
<accession>A0A915JWW9</accession>
<dbReference type="AlphaFoldDB" id="A0A915JWW9"/>
<dbReference type="Proteomes" id="UP000887565">
    <property type="component" value="Unplaced"/>
</dbReference>
<sequence>MFVDAELQLTELEKEVSHVPHLNDFKIAFILKYGVRYHEENFVFMLRLGALLFFEVCQIPIRQGIRFRFHSILVSMSGRKIMHFFVLRYSVFFVLYKRTGPEGACHGQTREYYDDPLVGSCTASPSA</sequence>
<reference evidence="2" key="1">
    <citation type="submission" date="2022-11" db="UniProtKB">
        <authorList>
            <consortium name="WormBaseParasite"/>
        </authorList>
    </citation>
    <scope>IDENTIFICATION</scope>
</reference>
<name>A0A915JWW9_ROMCU</name>
<dbReference type="WBParaSite" id="nRc.2.0.1.t30519-RA">
    <property type="protein sequence ID" value="nRc.2.0.1.t30519-RA"/>
    <property type="gene ID" value="nRc.2.0.1.g30519"/>
</dbReference>
<proteinExistence type="predicted"/>